<keyword evidence="4" id="KW-1185">Reference proteome</keyword>
<evidence type="ECO:0000313" key="4">
    <source>
        <dbReference type="Proteomes" id="UP001199044"/>
    </source>
</evidence>
<dbReference type="RefSeq" id="WP_225250011.1">
    <property type="nucleotide sequence ID" value="NZ_JAIWIU010000039.1"/>
</dbReference>
<name>A0ABS7YJB4_9VIBR</name>
<protein>
    <recommendedName>
        <fullName evidence="2">Beta-mannosidase-like galactose-binding domain-containing protein</fullName>
    </recommendedName>
</protein>
<dbReference type="EMBL" id="JAIWIU010000039">
    <property type="protein sequence ID" value="MCA2015768.1"/>
    <property type="molecule type" value="Genomic_DNA"/>
</dbReference>
<dbReference type="SUPFAM" id="SSF49785">
    <property type="entry name" value="Galactose-binding domain-like"/>
    <property type="match status" value="1"/>
</dbReference>
<evidence type="ECO:0000256" key="1">
    <source>
        <dbReference type="ARBA" id="ARBA00022801"/>
    </source>
</evidence>
<keyword evidence="1" id="KW-0378">Hydrolase</keyword>
<gene>
    <name evidence="3" type="ORF">LDJ79_06575</name>
</gene>
<evidence type="ECO:0000313" key="3">
    <source>
        <dbReference type="EMBL" id="MCA2015768.1"/>
    </source>
</evidence>
<dbReference type="Gene3D" id="2.60.120.260">
    <property type="entry name" value="Galactose-binding domain-like"/>
    <property type="match status" value="1"/>
</dbReference>
<dbReference type="InterPro" id="IPR008979">
    <property type="entry name" value="Galactose-bd-like_sf"/>
</dbReference>
<dbReference type="Proteomes" id="UP001199044">
    <property type="component" value="Unassembled WGS sequence"/>
</dbReference>
<dbReference type="Pfam" id="PF22666">
    <property type="entry name" value="Glyco_hydro_2_N2"/>
    <property type="match status" value="1"/>
</dbReference>
<evidence type="ECO:0000259" key="2">
    <source>
        <dbReference type="Pfam" id="PF22666"/>
    </source>
</evidence>
<dbReference type="InterPro" id="IPR054593">
    <property type="entry name" value="Beta-mannosidase-like_N2"/>
</dbReference>
<accession>A0ABS7YJB4</accession>
<comment type="caution">
    <text evidence="3">The sequence shown here is derived from an EMBL/GenBank/DDBJ whole genome shotgun (WGS) entry which is preliminary data.</text>
</comment>
<sequence>MTQLSLAGLWQVSPLTDLSIPQDDITFPAPLSAVLPAELSEEIIAQQEWHLMHDFELDEALMLYPAIDLVLSGIDYHAEVRINGVAVFDCDGSQSTYRKDIKPYVNRGGNRVEILFLEEDEDLLLGDEWGDEFVDPIESFDSRMGIWREPYLQFVPHVRLGKVETEQIWHHGGCELLVTFGFETLKPDLVSASVKFDGMTYYVPIDVRASQASVLFQVDAPKRYDPNNPDQDALYQVDVELDGQSSSVTVALVESD</sequence>
<proteinExistence type="predicted"/>
<reference evidence="4" key="1">
    <citation type="submission" date="2023-07" db="EMBL/GenBank/DDBJ databases">
        <title>Molecular identification of indigenous halophilic bacteria isolated from red sea cost, biodegradation of synthetic dyes and assessment of degraded metabolite toxicity.</title>
        <authorList>
            <person name="Chaieb K."/>
            <person name="Altayb H.N."/>
        </authorList>
    </citation>
    <scope>NUCLEOTIDE SEQUENCE [LARGE SCALE GENOMIC DNA]</scope>
    <source>
        <strain evidence="4">K20</strain>
    </source>
</reference>
<organism evidence="3 4">
    <name type="scientific">Vibrio tritonius</name>
    <dbReference type="NCBI Taxonomy" id="1435069"/>
    <lineage>
        <taxon>Bacteria</taxon>
        <taxon>Pseudomonadati</taxon>
        <taxon>Pseudomonadota</taxon>
        <taxon>Gammaproteobacteria</taxon>
        <taxon>Vibrionales</taxon>
        <taxon>Vibrionaceae</taxon>
        <taxon>Vibrio</taxon>
    </lineage>
</organism>
<feature type="domain" description="Beta-mannosidase-like galactose-binding" evidence="2">
    <location>
        <begin position="39"/>
        <end position="117"/>
    </location>
</feature>